<dbReference type="InterPro" id="IPR000843">
    <property type="entry name" value="HTH_LacI"/>
</dbReference>
<keyword evidence="6" id="KW-1185">Reference proteome</keyword>
<dbReference type="CDD" id="cd06267">
    <property type="entry name" value="PBP1_LacI_sugar_binding-like"/>
    <property type="match status" value="1"/>
</dbReference>
<keyword evidence="1" id="KW-0805">Transcription regulation</keyword>
<evidence type="ECO:0000313" key="5">
    <source>
        <dbReference type="EMBL" id="EMS72885.1"/>
    </source>
</evidence>
<sequence>MNIDLIAKKAGVSRATVSRVINNFPGVREETRKKVEEVINELNYIPSAAARSLVRKRSNIIGALIYNITQPFWGNYISGIEDGVVPTDYGLFFANSKKHKTFWDYQKAYKENLKNLVSHGVDGVIMTLLNDLEKEDIDFLESVNIPYIVIQNCLDDSRIVSVNVDNVEGAYQATNYLIGLGHKSIGHITGLMTSGIGKSRLQGFTRAMEQASLQVLPDNVINGGHSFKDGYWGMKQLMAHENPPTAVFFGSDESAYGGIYAAGEMNIRVPEDVSVIGFDGIRDTFDHSAYLPVLTTMEQPTHEMGRIAAELMVAWLDGEKPKKSTINMKAKLFEGKTCIPLK</sequence>
<dbReference type="GO" id="GO:0003700">
    <property type="term" value="F:DNA-binding transcription factor activity"/>
    <property type="evidence" value="ECO:0007669"/>
    <property type="project" value="TreeGrafter"/>
</dbReference>
<evidence type="ECO:0000259" key="4">
    <source>
        <dbReference type="PROSITE" id="PS50932"/>
    </source>
</evidence>
<dbReference type="Gene3D" id="3.40.50.2300">
    <property type="match status" value="2"/>
</dbReference>
<evidence type="ECO:0000256" key="2">
    <source>
        <dbReference type="ARBA" id="ARBA00023125"/>
    </source>
</evidence>
<dbReference type="Pfam" id="PF13377">
    <property type="entry name" value="Peripla_BP_3"/>
    <property type="match status" value="1"/>
</dbReference>
<evidence type="ECO:0000313" key="6">
    <source>
        <dbReference type="Proteomes" id="UP000014155"/>
    </source>
</evidence>
<reference evidence="5 6" key="1">
    <citation type="journal article" date="2013" name="Genome Announc.">
        <title>Draft Genome Sequence of the Cellulolytic, Mesophilic, Anaerobic Bacterium Clostridium termitidis Strain CT1112 (DSM 5398).</title>
        <authorList>
            <person name="Lal S."/>
            <person name="Ramachandran U."/>
            <person name="Zhang X."/>
            <person name="Munir R."/>
            <person name="Sparling R."/>
            <person name="Levin D.B."/>
        </authorList>
    </citation>
    <scope>NUCLEOTIDE SEQUENCE [LARGE SCALE GENOMIC DNA]</scope>
    <source>
        <strain evidence="5 6">CT1112</strain>
    </source>
</reference>
<feature type="domain" description="HTH lacI-type" evidence="4">
    <location>
        <begin position="1"/>
        <end position="55"/>
    </location>
</feature>
<dbReference type="PANTHER" id="PTHR30146:SF109">
    <property type="entry name" value="HTH-TYPE TRANSCRIPTIONAL REGULATOR GALS"/>
    <property type="match status" value="1"/>
</dbReference>
<dbReference type="PATRIC" id="fig|1195236.3.peg.1407"/>
<dbReference type="InterPro" id="IPR046335">
    <property type="entry name" value="LacI/GalR-like_sensor"/>
</dbReference>
<dbReference type="eggNOG" id="COG1609">
    <property type="taxonomic scope" value="Bacteria"/>
</dbReference>
<keyword evidence="2" id="KW-0238">DNA-binding</keyword>
<keyword evidence="3" id="KW-0804">Transcription</keyword>
<proteinExistence type="predicted"/>
<organism evidence="5 6">
    <name type="scientific">Ruminiclostridium cellobioparum subsp. termitidis CT1112</name>
    <dbReference type="NCBI Taxonomy" id="1195236"/>
    <lineage>
        <taxon>Bacteria</taxon>
        <taxon>Bacillati</taxon>
        <taxon>Bacillota</taxon>
        <taxon>Clostridia</taxon>
        <taxon>Eubacteriales</taxon>
        <taxon>Oscillospiraceae</taxon>
        <taxon>Ruminiclostridium</taxon>
    </lineage>
</organism>
<accession>S0FL18</accession>
<dbReference type="CDD" id="cd01392">
    <property type="entry name" value="HTH_LacI"/>
    <property type="match status" value="1"/>
</dbReference>
<dbReference type="AlphaFoldDB" id="S0FL18"/>
<evidence type="ECO:0000256" key="3">
    <source>
        <dbReference type="ARBA" id="ARBA00023163"/>
    </source>
</evidence>
<dbReference type="InterPro" id="IPR028082">
    <property type="entry name" value="Peripla_BP_I"/>
</dbReference>
<protein>
    <submittedName>
        <fullName evidence="5">Transcriptional regulator</fullName>
    </submittedName>
</protein>
<dbReference type="PANTHER" id="PTHR30146">
    <property type="entry name" value="LACI-RELATED TRANSCRIPTIONAL REPRESSOR"/>
    <property type="match status" value="1"/>
</dbReference>
<dbReference type="SMART" id="SM00354">
    <property type="entry name" value="HTH_LACI"/>
    <property type="match status" value="1"/>
</dbReference>
<dbReference type="RefSeq" id="WP_004624619.1">
    <property type="nucleotide sequence ID" value="NZ_AORV01000025.1"/>
</dbReference>
<gene>
    <name evidence="5" type="ORF">CTER_1111</name>
</gene>
<dbReference type="PROSITE" id="PS50932">
    <property type="entry name" value="HTH_LACI_2"/>
    <property type="match status" value="1"/>
</dbReference>
<name>S0FL18_RUMCE</name>
<dbReference type="EMBL" id="AORV01000025">
    <property type="protein sequence ID" value="EMS72885.1"/>
    <property type="molecule type" value="Genomic_DNA"/>
</dbReference>
<dbReference type="Proteomes" id="UP000014155">
    <property type="component" value="Unassembled WGS sequence"/>
</dbReference>
<dbReference type="STRING" id="1195236.CTER_1111"/>
<dbReference type="Pfam" id="PF00356">
    <property type="entry name" value="LacI"/>
    <property type="match status" value="1"/>
</dbReference>
<dbReference type="SUPFAM" id="SSF53822">
    <property type="entry name" value="Periplasmic binding protein-like I"/>
    <property type="match status" value="1"/>
</dbReference>
<dbReference type="Gene3D" id="1.10.260.40">
    <property type="entry name" value="lambda repressor-like DNA-binding domains"/>
    <property type="match status" value="1"/>
</dbReference>
<dbReference type="SUPFAM" id="SSF47413">
    <property type="entry name" value="lambda repressor-like DNA-binding domains"/>
    <property type="match status" value="1"/>
</dbReference>
<dbReference type="GO" id="GO:0000976">
    <property type="term" value="F:transcription cis-regulatory region binding"/>
    <property type="evidence" value="ECO:0007669"/>
    <property type="project" value="TreeGrafter"/>
</dbReference>
<comment type="caution">
    <text evidence="5">The sequence shown here is derived from an EMBL/GenBank/DDBJ whole genome shotgun (WGS) entry which is preliminary data.</text>
</comment>
<dbReference type="InterPro" id="IPR010982">
    <property type="entry name" value="Lambda_DNA-bd_dom_sf"/>
</dbReference>
<evidence type="ECO:0000256" key="1">
    <source>
        <dbReference type="ARBA" id="ARBA00023015"/>
    </source>
</evidence>